<dbReference type="Pfam" id="PF00149">
    <property type="entry name" value="Metallophos"/>
    <property type="match status" value="1"/>
</dbReference>
<keyword evidence="1" id="KW-1003">Cell membrane</keyword>
<evidence type="ECO:0000313" key="8">
    <source>
        <dbReference type="Proteomes" id="UP000192602"/>
    </source>
</evidence>
<keyword evidence="2" id="KW-0997">Cell inner membrane</keyword>
<dbReference type="STRING" id="1069081.SAMN05660197_1856"/>
<dbReference type="InterPro" id="IPR029052">
    <property type="entry name" value="Metallo-depent_PP-like"/>
</dbReference>
<dbReference type="PANTHER" id="PTHR34990:SF2">
    <property type="entry name" value="BLL8164 PROTEIN"/>
    <property type="match status" value="1"/>
</dbReference>
<dbReference type="GO" id="GO:0008758">
    <property type="term" value="F:UDP-2,3-diacylglucosamine hydrolase activity"/>
    <property type="evidence" value="ECO:0007669"/>
    <property type="project" value="TreeGrafter"/>
</dbReference>
<dbReference type="GO" id="GO:0009245">
    <property type="term" value="P:lipid A biosynthetic process"/>
    <property type="evidence" value="ECO:0007669"/>
    <property type="project" value="TreeGrafter"/>
</dbReference>
<feature type="domain" description="Calcineurin-like phosphoesterase" evidence="6">
    <location>
        <begin position="18"/>
        <end position="200"/>
    </location>
</feature>
<keyword evidence="7" id="KW-0378">Hydrolase</keyword>
<dbReference type="CDD" id="cd07398">
    <property type="entry name" value="MPP_YbbF-LpxH"/>
    <property type="match status" value="1"/>
</dbReference>
<dbReference type="GO" id="GO:0016020">
    <property type="term" value="C:membrane"/>
    <property type="evidence" value="ECO:0007669"/>
    <property type="project" value="GOC"/>
</dbReference>
<sequence length="236" mass="27513">MHQLQCQKSPLSLKEGAIFISDAHYHPGLREELLGFLEWVDAPQIFFMGDIFDLLVGKVTFTKQSNKKAIDLLQKLSQKTQCFYLEGNHDFLLHDLFPQMQVFSRYNQPVMCQVGQKSVALAHGDIYIGGLYKFYIDLLHKDAIITTLNLMDIKGWISKKIQKYNGGKNLCKEIADFENIALQRLQHYDVDIVIEGHFHQRKIFTFGKQKYINLPSFGCSLEFLRYERDEFSFSRM</sequence>
<evidence type="ECO:0000256" key="3">
    <source>
        <dbReference type="ARBA" id="ARBA00022723"/>
    </source>
</evidence>
<dbReference type="Gene3D" id="3.60.21.10">
    <property type="match status" value="1"/>
</dbReference>
<dbReference type="InterPro" id="IPR004843">
    <property type="entry name" value="Calcineurin-like_PHP"/>
</dbReference>
<evidence type="ECO:0000259" key="6">
    <source>
        <dbReference type="Pfam" id="PF00149"/>
    </source>
</evidence>
<dbReference type="EMBL" id="FWWZ01000001">
    <property type="protein sequence ID" value="SMC10025.1"/>
    <property type="molecule type" value="Genomic_DNA"/>
</dbReference>
<evidence type="ECO:0000313" key="7">
    <source>
        <dbReference type="EMBL" id="SMC10025.1"/>
    </source>
</evidence>
<keyword evidence="3" id="KW-0479">Metal-binding</keyword>
<dbReference type="PANTHER" id="PTHR34990">
    <property type="entry name" value="UDP-2,3-DIACYLGLUCOSAMINE HYDROLASE-RELATED"/>
    <property type="match status" value="1"/>
</dbReference>
<reference evidence="8" key="1">
    <citation type="submission" date="2017-04" db="EMBL/GenBank/DDBJ databases">
        <authorList>
            <person name="Varghese N."/>
            <person name="Submissions S."/>
        </authorList>
    </citation>
    <scope>NUCLEOTIDE SEQUENCE [LARGE SCALE GENOMIC DNA]</scope>
    <source>
        <strain evidence="8">DSM 16512</strain>
    </source>
</reference>
<keyword evidence="5" id="KW-0464">Manganese</keyword>
<gene>
    <name evidence="7" type="ORF">SAMN05660197_1856</name>
</gene>
<keyword evidence="4" id="KW-0472">Membrane</keyword>
<organism evidence="7 8">
    <name type="scientific">Nitratiruptor tergarcus DSM 16512</name>
    <dbReference type="NCBI Taxonomy" id="1069081"/>
    <lineage>
        <taxon>Bacteria</taxon>
        <taxon>Pseudomonadati</taxon>
        <taxon>Campylobacterota</taxon>
        <taxon>Epsilonproteobacteria</taxon>
        <taxon>Nautiliales</taxon>
        <taxon>Nitratiruptoraceae</taxon>
        <taxon>Nitratiruptor</taxon>
    </lineage>
</organism>
<dbReference type="AlphaFoldDB" id="A0A1W1WUY4"/>
<dbReference type="SUPFAM" id="SSF56300">
    <property type="entry name" value="Metallo-dependent phosphatases"/>
    <property type="match status" value="1"/>
</dbReference>
<accession>A0A1W1WUY4</accession>
<dbReference type="OrthoDB" id="270739at2"/>
<evidence type="ECO:0000256" key="4">
    <source>
        <dbReference type="ARBA" id="ARBA00023136"/>
    </source>
</evidence>
<dbReference type="InterPro" id="IPR043461">
    <property type="entry name" value="LpxH-like"/>
</dbReference>
<evidence type="ECO:0000256" key="5">
    <source>
        <dbReference type="ARBA" id="ARBA00023211"/>
    </source>
</evidence>
<evidence type="ECO:0000256" key="2">
    <source>
        <dbReference type="ARBA" id="ARBA00022519"/>
    </source>
</evidence>
<protein>
    <submittedName>
        <fullName evidence="7">UDP-2,3-diacylglucosamine hydrolase</fullName>
    </submittedName>
</protein>
<keyword evidence="8" id="KW-1185">Reference proteome</keyword>
<dbReference type="RefSeq" id="WP_084276399.1">
    <property type="nucleotide sequence ID" value="NZ_AP026671.1"/>
</dbReference>
<dbReference type="GO" id="GO:0046872">
    <property type="term" value="F:metal ion binding"/>
    <property type="evidence" value="ECO:0007669"/>
    <property type="project" value="UniProtKB-KW"/>
</dbReference>
<evidence type="ECO:0000256" key="1">
    <source>
        <dbReference type="ARBA" id="ARBA00022475"/>
    </source>
</evidence>
<name>A0A1W1WUY4_9BACT</name>
<dbReference type="Proteomes" id="UP000192602">
    <property type="component" value="Unassembled WGS sequence"/>
</dbReference>
<proteinExistence type="predicted"/>